<dbReference type="InterPro" id="IPR001138">
    <property type="entry name" value="Zn2Cys6_DnaBD"/>
</dbReference>
<gene>
    <name evidence="4" type="ORF">CC86DRAFT_37058</name>
</gene>
<keyword evidence="5" id="KW-1185">Reference proteome</keyword>
<evidence type="ECO:0000256" key="1">
    <source>
        <dbReference type="ARBA" id="ARBA00023242"/>
    </source>
</evidence>
<dbReference type="Proteomes" id="UP000799424">
    <property type="component" value="Unassembled WGS sequence"/>
</dbReference>
<dbReference type="GO" id="GO:0001228">
    <property type="term" value="F:DNA-binding transcription activator activity, RNA polymerase II-specific"/>
    <property type="evidence" value="ECO:0007669"/>
    <property type="project" value="TreeGrafter"/>
</dbReference>
<name>A0A6A6ZZL6_9PLEO</name>
<dbReference type="EMBL" id="MU006227">
    <property type="protein sequence ID" value="KAF2825959.1"/>
    <property type="molecule type" value="Genomic_DNA"/>
</dbReference>
<evidence type="ECO:0000259" key="3">
    <source>
        <dbReference type="PROSITE" id="PS50048"/>
    </source>
</evidence>
<dbReference type="AlphaFoldDB" id="A0A6A6ZZL6"/>
<evidence type="ECO:0000256" key="2">
    <source>
        <dbReference type="SAM" id="MobiDB-lite"/>
    </source>
</evidence>
<dbReference type="PANTHER" id="PTHR47784:SF5">
    <property type="entry name" value="STEROL UPTAKE CONTROL PROTEIN 2"/>
    <property type="match status" value="1"/>
</dbReference>
<sequence length="534" mass="60056">MPRLGHKKSRLGCRQCKARHVKCDELKPCSNCSRHGVPCSLVVGDINQPPPPSISVASSSAPKRTTHPLQDATKLEASSTPSPSLLIDYVLNPPSTYQGESASLSAISEGSSTSSQSDQFFFLTRFIHRDATSQADIWVRDLELMHHWTLEAFDELSQRDDMRHVWRVEAPKHAVTHTFLMHEILAFSALHKAHLIPDERAQYYACSIHHQDLAIKSVKRKLHNVTIHEAPALVATSTLLTLSVFASTGFELNYSEAPTSQGAIDGILNIFNLMQGMINVLNLAQAHVYNSFLSPMFRDPIDVTPSQPMLQELLNQIPTLLSFVKSVPDLHESERELYIEVIGRFEPILGLSIPPRVDNRELRFLFFWPLNLQPDFLSFLRQRHSGALAILMYYSTILFASQSRYWFMDRWGETLMRACFQELEQEWQPVVQWPMSFINHGPTYNLFAHQTQALQNPDSATKGPSESNLGFPQRRVVEVPYMVYPSASHFSHASGAEVNMASFTQQAAVSNMIQDTGAHTITYTKQSGPAEDAA</sequence>
<dbReference type="CDD" id="cd00067">
    <property type="entry name" value="GAL4"/>
    <property type="match status" value="1"/>
</dbReference>
<feature type="region of interest" description="Disordered" evidence="2">
    <location>
        <begin position="50"/>
        <end position="80"/>
    </location>
</feature>
<feature type="domain" description="Zn(2)-C6 fungal-type" evidence="3">
    <location>
        <begin position="12"/>
        <end position="41"/>
    </location>
</feature>
<organism evidence="4 5">
    <name type="scientific">Ophiobolus disseminans</name>
    <dbReference type="NCBI Taxonomy" id="1469910"/>
    <lineage>
        <taxon>Eukaryota</taxon>
        <taxon>Fungi</taxon>
        <taxon>Dikarya</taxon>
        <taxon>Ascomycota</taxon>
        <taxon>Pezizomycotina</taxon>
        <taxon>Dothideomycetes</taxon>
        <taxon>Pleosporomycetidae</taxon>
        <taxon>Pleosporales</taxon>
        <taxon>Pleosporineae</taxon>
        <taxon>Phaeosphaeriaceae</taxon>
        <taxon>Ophiobolus</taxon>
    </lineage>
</organism>
<dbReference type="InterPro" id="IPR036864">
    <property type="entry name" value="Zn2-C6_fun-type_DNA-bd_sf"/>
</dbReference>
<dbReference type="PANTHER" id="PTHR47784">
    <property type="entry name" value="STEROL UPTAKE CONTROL PROTEIN 2"/>
    <property type="match status" value="1"/>
</dbReference>
<reference evidence="4" key="1">
    <citation type="journal article" date="2020" name="Stud. Mycol.">
        <title>101 Dothideomycetes genomes: a test case for predicting lifestyles and emergence of pathogens.</title>
        <authorList>
            <person name="Haridas S."/>
            <person name="Albert R."/>
            <person name="Binder M."/>
            <person name="Bloem J."/>
            <person name="Labutti K."/>
            <person name="Salamov A."/>
            <person name="Andreopoulos B."/>
            <person name="Baker S."/>
            <person name="Barry K."/>
            <person name="Bills G."/>
            <person name="Bluhm B."/>
            <person name="Cannon C."/>
            <person name="Castanera R."/>
            <person name="Culley D."/>
            <person name="Daum C."/>
            <person name="Ezra D."/>
            <person name="Gonzalez J."/>
            <person name="Henrissat B."/>
            <person name="Kuo A."/>
            <person name="Liang C."/>
            <person name="Lipzen A."/>
            <person name="Lutzoni F."/>
            <person name="Magnuson J."/>
            <person name="Mondo S."/>
            <person name="Nolan M."/>
            <person name="Ohm R."/>
            <person name="Pangilinan J."/>
            <person name="Park H.-J."/>
            <person name="Ramirez L."/>
            <person name="Alfaro M."/>
            <person name="Sun H."/>
            <person name="Tritt A."/>
            <person name="Yoshinaga Y."/>
            <person name="Zwiers L.-H."/>
            <person name="Turgeon B."/>
            <person name="Goodwin S."/>
            <person name="Spatafora J."/>
            <person name="Crous P."/>
            <person name="Grigoriev I."/>
        </authorList>
    </citation>
    <scope>NUCLEOTIDE SEQUENCE</scope>
    <source>
        <strain evidence="4">CBS 113818</strain>
    </source>
</reference>
<dbReference type="PROSITE" id="PS50048">
    <property type="entry name" value="ZN2_CY6_FUNGAL_2"/>
    <property type="match status" value="1"/>
</dbReference>
<dbReference type="SMART" id="SM00066">
    <property type="entry name" value="GAL4"/>
    <property type="match status" value="1"/>
</dbReference>
<dbReference type="InterPro" id="IPR053157">
    <property type="entry name" value="Sterol_Uptake_Regulator"/>
</dbReference>
<dbReference type="OrthoDB" id="3546279at2759"/>
<protein>
    <recommendedName>
        <fullName evidence="3">Zn(2)-C6 fungal-type domain-containing protein</fullName>
    </recommendedName>
</protein>
<dbReference type="PROSITE" id="PS00463">
    <property type="entry name" value="ZN2_CY6_FUNGAL_1"/>
    <property type="match status" value="1"/>
</dbReference>
<dbReference type="Pfam" id="PF00172">
    <property type="entry name" value="Zn_clus"/>
    <property type="match status" value="1"/>
</dbReference>
<dbReference type="GO" id="GO:0008270">
    <property type="term" value="F:zinc ion binding"/>
    <property type="evidence" value="ECO:0007669"/>
    <property type="project" value="InterPro"/>
</dbReference>
<dbReference type="SUPFAM" id="SSF57701">
    <property type="entry name" value="Zn2/Cys6 DNA-binding domain"/>
    <property type="match status" value="1"/>
</dbReference>
<evidence type="ECO:0000313" key="5">
    <source>
        <dbReference type="Proteomes" id="UP000799424"/>
    </source>
</evidence>
<keyword evidence="1" id="KW-0539">Nucleus</keyword>
<evidence type="ECO:0000313" key="4">
    <source>
        <dbReference type="EMBL" id="KAF2825959.1"/>
    </source>
</evidence>
<dbReference type="Gene3D" id="4.10.240.10">
    <property type="entry name" value="Zn(2)-C6 fungal-type DNA-binding domain"/>
    <property type="match status" value="1"/>
</dbReference>
<proteinExistence type="predicted"/>
<accession>A0A6A6ZZL6</accession>